<name>A0A8X8XD00_SALSN</name>
<dbReference type="Proteomes" id="UP000298416">
    <property type="component" value="Unassembled WGS sequence"/>
</dbReference>
<evidence type="ECO:0000259" key="19">
    <source>
        <dbReference type="PROSITE" id="PS50089"/>
    </source>
</evidence>
<evidence type="ECO:0000256" key="14">
    <source>
        <dbReference type="ARBA" id="ARBA00024209"/>
    </source>
</evidence>
<accession>A0A8X8XD00</accession>
<feature type="domain" description="RING-type" evidence="19">
    <location>
        <begin position="120"/>
        <end position="162"/>
    </location>
</feature>
<dbReference type="InterPro" id="IPR001841">
    <property type="entry name" value="Znf_RING"/>
</dbReference>
<feature type="transmembrane region" description="Helical" evidence="17">
    <location>
        <begin position="55"/>
        <end position="73"/>
    </location>
</feature>
<dbReference type="SMART" id="SM00184">
    <property type="entry name" value="RING"/>
    <property type="match status" value="1"/>
</dbReference>
<organism evidence="20">
    <name type="scientific">Salvia splendens</name>
    <name type="common">Scarlet sage</name>
    <dbReference type="NCBI Taxonomy" id="180675"/>
    <lineage>
        <taxon>Eukaryota</taxon>
        <taxon>Viridiplantae</taxon>
        <taxon>Streptophyta</taxon>
        <taxon>Embryophyta</taxon>
        <taxon>Tracheophyta</taxon>
        <taxon>Spermatophyta</taxon>
        <taxon>Magnoliopsida</taxon>
        <taxon>eudicotyledons</taxon>
        <taxon>Gunneridae</taxon>
        <taxon>Pentapetalae</taxon>
        <taxon>asterids</taxon>
        <taxon>lamiids</taxon>
        <taxon>Lamiales</taxon>
        <taxon>Lamiaceae</taxon>
        <taxon>Nepetoideae</taxon>
        <taxon>Mentheae</taxon>
        <taxon>Salviinae</taxon>
        <taxon>Salvia</taxon>
        <taxon>Salvia subgen. Calosphace</taxon>
        <taxon>core Calosphace</taxon>
    </lineage>
</organism>
<evidence type="ECO:0000256" key="8">
    <source>
        <dbReference type="ARBA" id="ARBA00022729"/>
    </source>
</evidence>
<comment type="similarity">
    <text evidence="14">Belongs to the RING-type zinc finger family. ATL subfamily.</text>
</comment>
<evidence type="ECO:0000256" key="4">
    <source>
        <dbReference type="ARBA" id="ARBA00012483"/>
    </source>
</evidence>
<keyword evidence="8 18" id="KW-0732">Signal</keyword>
<keyword evidence="11" id="KW-0862">Zinc</keyword>
<feature type="chain" id="PRO_5036485697" description="RING-type E3 ubiquitin transferase" evidence="18">
    <location>
        <begin position="19"/>
        <end position="350"/>
    </location>
</feature>
<evidence type="ECO:0000256" key="12">
    <source>
        <dbReference type="ARBA" id="ARBA00022989"/>
    </source>
</evidence>
<reference evidence="20" key="2">
    <citation type="submission" date="2020-08" db="EMBL/GenBank/DDBJ databases">
        <title>Plant Genome Project.</title>
        <authorList>
            <person name="Zhang R.-G."/>
        </authorList>
    </citation>
    <scope>NUCLEOTIDE SEQUENCE</scope>
    <source>
        <strain evidence="20">Huo1</strain>
        <tissue evidence="20">Leaf</tissue>
    </source>
</reference>
<dbReference type="EMBL" id="PNBA02000010">
    <property type="protein sequence ID" value="KAG6410554.1"/>
    <property type="molecule type" value="Genomic_DNA"/>
</dbReference>
<evidence type="ECO:0000256" key="17">
    <source>
        <dbReference type="SAM" id="Phobius"/>
    </source>
</evidence>
<evidence type="ECO:0000256" key="15">
    <source>
        <dbReference type="PROSITE-ProRule" id="PRU00175"/>
    </source>
</evidence>
<comment type="subcellular location">
    <subcellularLocation>
        <location evidence="2">Membrane</location>
        <topology evidence="2">Single-pass membrane protein</topology>
    </subcellularLocation>
</comment>
<dbReference type="PANTHER" id="PTHR46539">
    <property type="entry name" value="E3 UBIQUITIN-PROTEIN LIGASE ATL42"/>
    <property type="match status" value="1"/>
</dbReference>
<evidence type="ECO:0000256" key="7">
    <source>
        <dbReference type="ARBA" id="ARBA00022723"/>
    </source>
</evidence>
<feature type="signal peptide" evidence="18">
    <location>
        <begin position="1"/>
        <end position="18"/>
    </location>
</feature>
<comment type="caution">
    <text evidence="20">The sequence shown here is derived from an EMBL/GenBank/DDBJ whole genome shotgun (WGS) entry which is preliminary data.</text>
</comment>
<gene>
    <name evidence="20" type="ORF">SASPL_128615</name>
</gene>
<keyword evidence="10" id="KW-0833">Ubl conjugation pathway</keyword>
<evidence type="ECO:0000256" key="2">
    <source>
        <dbReference type="ARBA" id="ARBA00004167"/>
    </source>
</evidence>
<evidence type="ECO:0000256" key="18">
    <source>
        <dbReference type="SAM" id="SignalP"/>
    </source>
</evidence>
<dbReference type="SUPFAM" id="SSF57850">
    <property type="entry name" value="RING/U-box"/>
    <property type="match status" value="1"/>
</dbReference>
<evidence type="ECO:0000256" key="3">
    <source>
        <dbReference type="ARBA" id="ARBA00004906"/>
    </source>
</evidence>
<evidence type="ECO:0000256" key="13">
    <source>
        <dbReference type="ARBA" id="ARBA00023136"/>
    </source>
</evidence>
<evidence type="ECO:0000256" key="11">
    <source>
        <dbReference type="ARBA" id="ARBA00022833"/>
    </source>
</evidence>
<evidence type="ECO:0000256" key="6">
    <source>
        <dbReference type="ARBA" id="ARBA00022692"/>
    </source>
</evidence>
<dbReference type="Gene3D" id="3.30.40.10">
    <property type="entry name" value="Zinc/RING finger domain, C3HC4 (zinc finger)"/>
    <property type="match status" value="1"/>
</dbReference>
<keyword evidence="12 17" id="KW-1133">Transmembrane helix</keyword>
<protein>
    <recommendedName>
        <fullName evidence="4">RING-type E3 ubiquitin transferase</fullName>
        <ecNumber evidence="4">2.3.2.27</ecNumber>
    </recommendedName>
</protein>
<evidence type="ECO:0000313" key="21">
    <source>
        <dbReference type="Proteomes" id="UP000298416"/>
    </source>
</evidence>
<keyword evidence="9 15" id="KW-0863">Zinc-finger</keyword>
<feature type="compositionally biased region" description="Acidic residues" evidence="16">
    <location>
        <begin position="281"/>
        <end position="293"/>
    </location>
</feature>
<dbReference type="GO" id="GO:0008270">
    <property type="term" value="F:zinc ion binding"/>
    <property type="evidence" value="ECO:0007669"/>
    <property type="project" value="UniProtKB-KW"/>
</dbReference>
<keyword evidence="13 17" id="KW-0472">Membrane</keyword>
<evidence type="ECO:0000256" key="5">
    <source>
        <dbReference type="ARBA" id="ARBA00022679"/>
    </source>
</evidence>
<comment type="pathway">
    <text evidence="3">Protein modification; protein ubiquitination.</text>
</comment>
<feature type="compositionally biased region" description="Basic and acidic residues" evidence="16">
    <location>
        <begin position="239"/>
        <end position="252"/>
    </location>
</feature>
<dbReference type="GO" id="GO:0061630">
    <property type="term" value="F:ubiquitin protein ligase activity"/>
    <property type="evidence" value="ECO:0007669"/>
    <property type="project" value="UniProtKB-EC"/>
</dbReference>
<evidence type="ECO:0000256" key="1">
    <source>
        <dbReference type="ARBA" id="ARBA00000900"/>
    </source>
</evidence>
<feature type="region of interest" description="Disordered" evidence="16">
    <location>
        <begin position="279"/>
        <end position="350"/>
    </location>
</feature>
<comment type="catalytic activity">
    <reaction evidence="1">
        <text>S-ubiquitinyl-[E2 ubiquitin-conjugating enzyme]-L-cysteine + [acceptor protein]-L-lysine = [E2 ubiquitin-conjugating enzyme]-L-cysteine + N(6)-ubiquitinyl-[acceptor protein]-L-lysine.</text>
        <dbReference type="EC" id="2.3.2.27"/>
    </reaction>
</comment>
<evidence type="ECO:0000256" key="10">
    <source>
        <dbReference type="ARBA" id="ARBA00022786"/>
    </source>
</evidence>
<feature type="compositionally biased region" description="Basic and acidic residues" evidence="16">
    <location>
        <begin position="301"/>
        <end position="326"/>
    </location>
</feature>
<evidence type="ECO:0000256" key="9">
    <source>
        <dbReference type="ARBA" id="ARBA00022771"/>
    </source>
</evidence>
<feature type="region of interest" description="Disordered" evidence="16">
    <location>
        <begin position="189"/>
        <end position="263"/>
    </location>
</feature>
<dbReference type="AlphaFoldDB" id="A0A8X8XD00"/>
<dbReference type="OrthoDB" id="8062037at2759"/>
<dbReference type="Pfam" id="PF13639">
    <property type="entry name" value="zf-RING_2"/>
    <property type="match status" value="1"/>
</dbReference>
<dbReference type="PROSITE" id="PS50089">
    <property type="entry name" value="ZF_RING_2"/>
    <property type="match status" value="1"/>
</dbReference>
<keyword evidence="21" id="KW-1185">Reference proteome</keyword>
<dbReference type="GO" id="GO:0016020">
    <property type="term" value="C:membrane"/>
    <property type="evidence" value="ECO:0007669"/>
    <property type="project" value="UniProtKB-SubCell"/>
</dbReference>
<keyword evidence="7" id="KW-0479">Metal-binding</keyword>
<dbReference type="CDD" id="cd16461">
    <property type="entry name" value="RING-H2_EL5-like"/>
    <property type="match status" value="1"/>
</dbReference>
<dbReference type="InterPro" id="IPR013083">
    <property type="entry name" value="Znf_RING/FYVE/PHD"/>
</dbReference>
<feature type="compositionally biased region" description="Low complexity" evidence="16">
    <location>
        <begin position="330"/>
        <end position="350"/>
    </location>
</feature>
<dbReference type="EC" id="2.3.2.27" evidence="4"/>
<sequence>MGMSKFFLIVSLIQTASSARRLAQEDEYYYQFPPPPPSSPILHTPSEVFKPGTTVIVASICTVFTITFVLLYVQRCRTASVSQAAIPLARVDSGVNRKVIQQLPLFRFASLRGQKDGLECAVCLTRFEAEEVLRLLPKCKHAFHVECVDTWLDQHSTCPLCRYRVRSEDVLLVDRYGGRHKALHNYRLPAGQARHSSASASGNELRRRSSFDGWSSRRRRSGNLSRNISRRSEPLGAQGDRDKHRLEHKIMVSDDGEEGQSKVPMEEEELYLRTEMLMADGEADDNHDEDEEQAAGGMRKSRSDLGDRKGKEKEKEEEGIVKRLKEWIPQFQQQQKAPAKSTAASSSGTV</sequence>
<keyword evidence="5" id="KW-0808">Transferase</keyword>
<proteinExistence type="inferred from homology"/>
<reference evidence="20" key="1">
    <citation type="submission" date="2018-01" db="EMBL/GenBank/DDBJ databases">
        <authorList>
            <person name="Mao J.F."/>
        </authorList>
    </citation>
    <scope>NUCLEOTIDE SEQUENCE</scope>
    <source>
        <strain evidence="20">Huo1</strain>
        <tissue evidence="20">Leaf</tissue>
    </source>
</reference>
<evidence type="ECO:0000256" key="16">
    <source>
        <dbReference type="SAM" id="MobiDB-lite"/>
    </source>
</evidence>
<evidence type="ECO:0000313" key="20">
    <source>
        <dbReference type="EMBL" id="KAG6410554.1"/>
    </source>
</evidence>
<dbReference type="PANTHER" id="PTHR46539:SF2">
    <property type="entry name" value="RING-H2 FINGER PROTEIN ATL43"/>
    <property type="match status" value="1"/>
</dbReference>
<keyword evidence="6 17" id="KW-0812">Transmembrane</keyword>
<dbReference type="FunFam" id="3.30.40.10:FF:000285">
    <property type="entry name" value="RING-H2 finger protein ATL43"/>
    <property type="match status" value="1"/>
</dbReference>